<keyword evidence="3" id="KW-1185">Reference proteome</keyword>
<comment type="caution">
    <text evidence="2">The sequence shown here is derived from an EMBL/GenBank/DDBJ whole genome shotgun (WGS) entry which is preliminary data.</text>
</comment>
<feature type="compositionally biased region" description="Basic and acidic residues" evidence="1">
    <location>
        <begin position="180"/>
        <end position="190"/>
    </location>
</feature>
<evidence type="ECO:0000313" key="2">
    <source>
        <dbReference type="EMBL" id="NSL85683.1"/>
    </source>
</evidence>
<dbReference type="EMBL" id="RIAR02000001">
    <property type="protein sequence ID" value="NSL85683.1"/>
    <property type="molecule type" value="Genomic_DNA"/>
</dbReference>
<feature type="region of interest" description="Disordered" evidence="1">
    <location>
        <begin position="169"/>
        <end position="199"/>
    </location>
</feature>
<evidence type="ECO:0000256" key="1">
    <source>
        <dbReference type="SAM" id="MobiDB-lite"/>
    </source>
</evidence>
<dbReference type="AlphaFoldDB" id="A0A3S1BPL3"/>
<proteinExistence type="predicted"/>
<dbReference type="Pfam" id="PF20329">
    <property type="entry name" value="DUF6624"/>
    <property type="match status" value="1"/>
</dbReference>
<protein>
    <submittedName>
        <fullName evidence="2">Uncharacterized protein</fullName>
    </submittedName>
</protein>
<sequence length="199" mass="22582">MNTDNIADKIIDLKNQDEQLRDELIRKGKLSDGYDPSMEALHNRNAEILNDIIDVIGYPTIDKVGKAASEAAWLIIQHAIGQPGFMKKCRHLLENAVSENKADPVSLAYLTDRIAVLEGAPQLFGTQFDWDENGALSPNHFDDVTRVNERRKRIGLNTLEEQTALIRQRVASENQTPPADADKRKHDMNQWRKKTGWIK</sequence>
<dbReference type="InterPro" id="IPR046732">
    <property type="entry name" value="DUF6624"/>
</dbReference>
<organism evidence="2 3">
    <name type="scientific">Chitinophaga solisilvae</name>
    <dbReference type="NCBI Taxonomy" id="1233460"/>
    <lineage>
        <taxon>Bacteria</taxon>
        <taxon>Pseudomonadati</taxon>
        <taxon>Bacteroidota</taxon>
        <taxon>Chitinophagia</taxon>
        <taxon>Chitinophagales</taxon>
        <taxon>Chitinophagaceae</taxon>
        <taxon>Chitinophaga</taxon>
    </lineage>
</organism>
<accession>A0A3S1BPL3</accession>
<name>A0A3S1BPL3_9BACT</name>
<gene>
    <name evidence="2" type="ORF">ECE50_002500</name>
</gene>
<dbReference type="OrthoDB" id="1164858at2"/>
<evidence type="ECO:0000313" key="3">
    <source>
        <dbReference type="Proteomes" id="UP000281028"/>
    </source>
</evidence>
<reference evidence="2" key="1">
    <citation type="submission" date="2020-05" db="EMBL/GenBank/DDBJ databases">
        <title>Chitinophaga laudate sp. nov., isolated from a tropical peat swamp.</title>
        <authorList>
            <person name="Goh C.B.S."/>
            <person name="Lee M.S."/>
            <person name="Parimannan S."/>
            <person name="Pasbakhsh P."/>
            <person name="Yule C.M."/>
            <person name="Rajandas H."/>
            <person name="Loke S."/>
            <person name="Croft L."/>
            <person name="Tan J.B.L."/>
        </authorList>
    </citation>
    <scope>NUCLEOTIDE SEQUENCE</scope>
    <source>
        <strain evidence="2">Mgbs1</strain>
    </source>
</reference>
<dbReference type="Proteomes" id="UP000281028">
    <property type="component" value="Unassembled WGS sequence"/>
</dbReference>